<dbReference type="OrthoDB" id="329189at2759"/>
<dbReference type="RefSeq" id="XP_029216612.1">
    <property type="nucleotide sequence ID" value="XM_029359945.1"/>
</dbReference>
<dbReference type="KEGG" id="bbes:BESB_012150"/>
<dbReference type="VEuPathDB" id="ToxoDB:BESB_012150"/>
<accession>A0A2A9MA87</accession>
<comment type="caution">
    <text evidence="2">The sequence shown here is derived from an EMBL/GenBank/DDBJ whole genome shotgun (WGS) entry which is preliminary data.</text>
</comment>
<proteinExistence type="predicted"/>
<name>A0A2A9MA87_BESBE</name>
<dbReference type="EMBL" id="NWUJ01000010">
    <property type="protein sequence ID" value="PFH32603.1"/>
    <property type="molecule type" value="Genomic_DNA"/>
</dbReference>
<sequence>MTSARSCIGLCMTAALCGTAFFCAGEELNQMPLGPGGATALLSAFEGQSDFKIRIHAPEEDTEDVLESLELCACSDIVQAAFEPIHAMVRSVFC</sequence>
<feature type="chain" id="PRO_5013151613" evidence="1">
    <location>
        <begin position="26"/>
        <end position="94"/>
    </location>
</feature>
<gene>
    <name evidence="2" type="ORF">BESB_012150</name>
</gene>
<dbReference type="AlphaFoldDB" id="A0A2A9MA87"/>
<organism evidence="2 3">
    <name type="scientific">Besnoitia besnoiti</name>
    <name type="common">Apicomplexan protozoan</name>
    <dbReference type="NCBI Taxonomy" id="94643"/>
    <lineage>
        <taxon>Eukaryota</taxon>
        <taxon>Sar</taxon>
        <taxon>Alveolata</taxon>
        <taxon>Apicomplexa</taxon>
        <taxon>Conoidasida</taxon>
        <taxon>Coccidia</taxon>
        <taxon>Eucoccidiorida</taxon>
        <taxon>Eimeriorina</taxon>
        <taxon>Sarcocystidae</taxon>
        <taxon>Besnoitia</taxon>
    </lineage>
</organism>
<dbReference type="GeneID" id="40306277"/>
<evidence type="ECO:0000313" key="3">
    <source>
        <dbReference type="Proteomes" id="UP000224006"/>
    </source>
</evidence>
<keyword evidence="1" id="KW-0732">Signal</keyword>
<feature type="signal peptide" evidence="1">
    <location>
        <begin position="1"/>
        <end position="25"/>
    </location>
</feature>
<keyword evidence="3" id="KW-1185">Reference proteome</keyword>
<evidence type="ECO:0000313" key="2">
    <source>
        <dbReference type="EMBL" id="PFH32603.1"/>
    </source>
</evidence>
<reference evidence="2 3" key="1">
    <citation type="submission" date="2017-09" db="EMBL/GenBank/DDBJ databases">
        <title>Genome sequencing of Besnoitia besnoiti strain Bb-Ger1.</title>
        <authorList>
            <person name="Schares G."/>
            <person name="Venepally P."/>
            <person name="Lorenzi H.A."/>
        </authorList>
    </citation>
    <scope>NUCLEOTIDE SEQUENCE [LARGE SCALE GENOMIC DNA]</scope>
    <source>
        <strain evidence="2 3">Bb-Ger1</strain>
    </source>
</reference>
<evidence type="ECO:0000256" key="1">
    <source>
        <dbReference type="SAM" id="SignalP"/>
    </source>
</evidence>
<protein>
    <submittedName>
        <fullName evidence="2">Uncharacterized protein</fullName>
    </submittedName>
</protein>
<dbReference type="Proteomes" id="UP000224006">
    <property type="component" value="Chromosome IX"/>
</dbReference>